<accession>A0A1I3UNP5</accession>
<evidence type="ECO:0000313" key="2">
    <source>
        <dbReference type="EMBL" id="SFJ83377.1"/>
    </source>
</evidence>
<dbReference type="EMBL" id="FORR01000025">
    <property type="protein sequence ID" value="SFJ83377.1"/>
    <property type="molecule type" value="Genomic_DNA"/>
</dbReference>
<organism evidence="2 3">
    <name type="scientific">Thermoflavimicrobium dichotomicum</name>
    <dbReference type="NCBI Taxonomy" id="46223"/>
    <lineage>
        <taxon>Bacteria</taxon>
        <taxon>Bacillati</taxon>
        <taxon>Bacillota</taxon>
        <taxon>Bacilli</taxon>
        <taxon>Bacillales</taxon>
        <taxon>Thermoactinomycetaceae</taxon>
        <taxon>Thermoflavimicrobium</taxon>
    </lineage>
</organism>
<gene>
    <name evidence="2" type="ORF">SAMN05421852_12550</name>
</gene>
<dbReference type="NCBIfam" id="TIGR01665">
    <property type="entry name" value="put_anti_recept"/>
    <property type="match status" value="1"/>
</dbReference>
<name>A0A1I3UNP5_9BACL</name>
<evidence type="ECO:0000313" key="3">
    <source>
        <dbReference type="Proteomes" id="UP000199545"/>
    </source>
</evidence>
<dbReference type="OrthoDB" id="2240714at2"/>
<dbReference type="InterPro" id="IPR000253">
    <property type="entry name" value="FHA_dom"/>
</dbReference>
<dbReference type="Pfam" id="PF06605">
    <property type="entry name" value="Prophage_tail"/>
    <property type="match status" value="1"/>
</dbReference>
<evidence type="ECO:0000259" key="1">
    <source>
        <dbReference type="PROSITE" id="PS50006"/>
    </source>
</evidence>
<dbReference type="InterPro" id="IPR010572">
    <property type="entry name" value="Tail_dom"/>
</dbReference>
<proteinExistence type="predicted"/>
<protein>
    <submittedName>
        <fullName evidence="2">Phage minor structural protein, N-terminal region</fullName>
    </submittedName>
</protein>
<reference evidence="2 3" key="1">
    <citation type="submission" date="2016-10" db="EMBL/GenBank/DDBJ databases">
        <authorList>
            <person name="de Groot N.N."/>
        </authorList>
    </citation>
    <scope>NUCLEOTIDE SEQUENCE [LARGE SCALE GENOMIC DNA]</scope>
    <source>
        <strain evidence="2 3">DSM 44778</strain>
    </source>
</reference>
<feature type="domain" description="FHA" evidence="1">
    <location>
        <begin position="492"/>
        <end position="545"/>
    </location>
</feature>
<dbReference type="Proteomes" id="UP000199545">
    <property type="component" value="Unassembled WGS sequence"/>
</dbReference>
<keyword evidence="3" id="KW-1185">Reference proteome</keyword>
<sequence>MEGEIYLRSPTLYIFKDEQLQLVISNEIENSLPLLSCRLKEAISGEVSLTFSIPSDHSDSQYIREGCWVVIRDMDGVCRPFVIIEENEVHDENLIREFTTEELAVNELNDEIVTDVRPQNTDARDALTRILSNAGSRWQVGIVDDLGIASTNVYYESVMSGIQKIIEKWGGEIRFRVTMDSQNRITGRYIDLFKQLGRKTGKRFEYRKDLTKVERYVDMKSLKTALFGRGKGEETDSGEYGRRITFKDVVWSKAKGDPTDKPAGQEWVGDPNALQQWGHWNDDGTRRHRFGVFIDEEETDPAKLLKKTWDHLQTINKPHVTYKMDVIDLEYASGGELKHEAVRLGDSVYVIDKNFAHDIRVEARVIEIDRDLLDPTQTKLVLGNVIGDIGSLVKRLQDELRKKVSVGDPISWLEGAIETENLQFERSGAYVYINNEDGILTTNRPKNDIDNPPDLAVQIRSAGVRIAAGRNPDGSYRWRTLLTGNGLIADAIATGRIRTDSVDIGDDAGRVLISKGNIIIKGGSLEVYSTSDASDNGVLIKGNRITTNFIKNPNFDNTPGEEWIFKEGSRYNSSKKVIELDGSETRDYTGVSQYFDVYHPRATFQALFKINVTIGSTPAAVRFYFWNYDKDGNRLADKSYTVPLPLYQDIYLLNRTIDFPVGTTRSRVYVQGDFKRDVTAAMELHWVKGFYEEYVTQQQIDMIPVDVHSVQAKPEIQQFNIRWQSPGLGSGVERKVGRISFNRRFSTLSSSGRIAVVLTPINVDSSYYVARPANIAEDGFDLWVYTLRSVGSGEREINGLAYRVDYLAHI</sequence>
<dbReference type="AlphaFoldDB" id="A0A1I3UNP5"/>
<dbReference type="STRING" id="46223.SAMN05421852_12550"/>
<dbReference type="PROSITE" id="PS50006">
    <property type="entry name" value="FHA_DOMAIN"/>
    <property type="match status" value="1"/>
</dbReference>
<dbReference type="InterPro" id="IPR007119">
    <property type="entry name" value="Phage_tail_spike_N"/>
</dbReference>